<dbReference type="SUPFAM" id="SSF102735">
    <property type="entry name" value="Trigger factor ribosome-binding domain"/>
    <property type="match status" value="1"/>
</dbReference>
<gene>
    <name evidence="12" type="primary">tig</name>
    <name evidence="16" type="ORF">CBW42_03335</name>
</gene>
<dbReference type="InterPro" id="IPR005215">
    <property type="entry name" value="Trig_fac"/>
</dbReference>
<dbReference type="GO" id="GO:0051301">
    <property type="term" value="P:cell division"/>
    <property type="evidence" value="ECO:0007669"/>
    <property type="project" value="UniProtKB-KW"/>
</dbReference>
<dbReference type="Gene3D" id="3.10.50.40">
    <property type="match status" value="1"/>
</dbReference>
<dbReference type="OrthoDB" id="9767721at2"/>
<dbReference type="InterPro" id="IPR046357">
    <property type="entry name" value="PPIase_dom_sf"/>
</dbReference>
<dbReference type="InterPro" id="IPR036611">
    <property type="entry name" value="Trigger_fac_ribosome-bd_sf"/>
</dbReference>
<comment type="domain">
    <text evidence="12">Consists of 3 domains; the N-terminus binds the ribosome, the middle domain has PPIase activity, while the C-terminus has intrinsic chaperone activity on its own.</text>
</comment>
<dbReference type="NCBIfam" id="TIGR00115">
    <property type="entry name" value="tig"/>
    <property type="match status" value="1"/>
</dbReference>
<dbReference type="GO" id="GO:0044183">
    <property type="term" value="F:protein folding chaperone"/>
    <property type="evidence" value="ECO:0007669"/>
    <property type="project" value="TreeGrafter"/>
</dbReference>
<evidence type="ECO:0000256" key="9">
    <source>
        <dbReference type="ARBA" id="ARBA00023306"/>
    </source>
</evidence>
<comment type="catalytic activity">
    <reaction evidence="1 12 13">
        <text>[protein]-peptidylproline (omega=180) = [protein]-peptidylproline (omega=0)</text>
        <dbReference type="Rhea" id="RHEA:16237"/>
        <dbReference type="Rhea" id="RHEA-COMP:10747"/>
        <dbReference type="Rhea" id="RHEA-COMP:10748"/>
        <dbReference type="ChEBI" id="CHEBI:83833"/>
        <dbReference type="ChEBI" id="CHEBI:83834"/>
        <dbReference type="EC" id="5.2.1.8"/>
    </reaction>
</comment>
<evidence type="ECO:0000256" key="3">
    <source>
        <dbReference type="ARBA" id="ARBA00013194"/>
    </source>
</evidence>
<dbReference type="PANTHER" id="PTHR30560">
    <property type="entry name" value="TRIGGER FACTOR CHAPERONE AND PEPTIDYL-PROLYL CIS/TRANS ISOMERASE"/>
    <property type="match status" value="1"/>
</dbReference>
<keyword evidence="7 12" id="KW-0143">Chaperone</keyword>
<feature type="domain" description="PPIase FKBP-type" evidence="15">
    <location>
        <begin position="162"/>
        <end position="261"/>
    </location>
</feature>
<dbReference type="InterPro" id="IPR001179">
    <property type="entry name" value="PPIase_FKBP_dom"/>
</dbReference>
<keyword evidence="12" id="KW-0963">Cytoplasm</keyword>
<dbReference type="Pfam" id="PF05697">
    <property type="entry name" value="Trigger_N"/>
    <property type="match status" value="1"/>
</dbReference>
<organism evidence="16 17">
    <name type="scientific">Butyricicoccus porcorum</name>
    <dbReference type="NCBI Taxonomy" id="1945634"/>
    <lineage>
        <taxon>Bacteria</taxon>
        <taxon>Bacillati</taxon>
        <taxon>Bacillota</taxon>
        <taxon>Clostridia</taxon>
        <taxon>Eubacteriales</taxon>
        <taxon>Butyricicoccaceae</taxon>
        <taxon>Butyricicoccus</taxon>
    </lineage>
</organism>
<dbReference type="Gene3D" id="1.10.3120.10">
    <property type="entry name" value="Trigger factor, C-terminal domain"/>
    <property type="match status" value="1"/>
</dbReference>
<dbReference type="InterPro" id="IPR008880">
    <property type="entry name" value="Trigger_fac_C"/>
</dbReference>
<dbReference type="RefSeq" id="WP_087017724.1">
    <property type="nucleotide sequence ID" value="NZ_CP178353.1"/>
</dbReference>
<dbReference type="InterPro" id="IPR008881">
    <property type="entry name" value="Trigger_fac_ribosome-bd_bac"/>
</dbReference>
<evidence type="ECO:0000256" key="4">
    <source>
        <dbReference type="ARBA" id="ARBA00016902"/>
    </source>
</evidence>
<comment type="caution">
    <text evidence="16">The sequence shown here is derived from an EMBL/GenBank/DDBJ whole genome shotgun (WGS) entry which is preliminary data.</text>
</comment>
<evidence type="ECO:0000256" key="1">
    <source>
        <dbReference type="ARBA" id="ARBA00000971"/>
    </source>
</evidence>
<dbReference type="InterPro" id="IPR037041">
    <property type="entry name" value="Trigger_fac_C_sf"/>
</dbReference>
<dbReference type="SUPFAM" id="SSF109998">
    <property type="entry name" value="Triger factor/SurA peptide-binding domain-like"/>
    <property type="match status" value="1"/>
</dbReference>
<dbReference type="GO" id="GO:0005737">
    <property type="term" value="C:cytoplasm"/>
    <property type="evidence" value="ECO:0007669"/>
    <property type="project" value="UniProtKB-SubCell"/>
</dbReference>
<dbReference type="GO" id="GO:0015031">
    <property type="term" value="P:protein transport"/>
    <property type="evidence" value="ECO:0007669"/>
    <property type="project" value="UniProtKB-UniRule"/>
</dbReference>
<dbReference type="EMBL" id="NHOC01000002">
    <property type="protein sequence ID" value="OUM21609.1"/>
    <property type="molecule type" value="Genomic_DNA"/>
</dbReference>
<evidence type="ECO:0000256" key="11">
    <source>
        <dbReference type="ARBA" id="ARBA00029986"/>
    </source>
</evidence>
<dbReference type="GO" id="GO:0043022">
    <property type="term" value="F:ribosome binding"/>
    <property type="evidence" value="ECO:0007669"/>
    <property type="project" value="TreeGrafter"/>
</dbReference>
<comment type="similarity">
    <text evidence="2 12 14">Belongs to the FKBP-type PPIase family. Tig subfamily.</text>
</comment>
<dbReference type="PANTHER" id="PTHR30560:SF3">
    <property type="entry name" value="TRIGGER FACTOR-LIKE PROTEIN TIG, CHLOROPLASTIC"/>
    <property type="match status" value="1"/>
</dbReference>
<evidence type="ECO:0000256" key="7">
    <source>
        <dbReference type="ARBA" id="ARBA00023186"/>
    </source>
</evidence>
<dbReference type="PIRSF" id="PIRSF003095">
    <property type="entry name" value="Trigger_factor"/>
    <property type="match status" value="1"/>
</dbReference>
<sequence>MELKNTEKLEHSQVKLTIAVSAEELDKAKDAAYKKSKNQIQVPGFRRGKAPRKVIEKLYGEGVFLEDALNIVYPEVYPKAVEEAGITPVGAATVDVDNMTAEGFDFICTVPVEPEVTMGQYKGVEAEKADATVTEDDIKAELDRLAQRAASTETVERAAALGDTVVIDFEGFVDGEAFEGGKGEDFNLKLGSGTFIPGFEDQLVGKSAGEDCDVNVTFPEEYQAEELAGKPAVFKCTVKSVMETILPEMDDEFAKDVSEFETLEELKKDTESKIAESKKNAADRDFEEKILDKVLEGMEADIPEAMYESQLDNIMQDYGYRVQQQGIKLEDYVKQMGMEMSAFRNIFRDQAERQVKVQLAMKKIAELENIEPSEEDMNAEYDRLAEMYGLEVEKVRQFVPEDSIKSDLTMSKTMEMLKENAVVVAKAAE</sequence>
<dbReference type="PROSITE" id="PS50059">
    <property type="entry name" value="FKBP_PPIASE"/>
    <property type="match status" value="1"/>
</dbReference>
<evidence type="ECO:0000256" key="12">
    <source>
        <dbReference type="HAMAP-Rule" id="MF_00303"/>
    </source>
</evidence>
<dbReference type="GO" id="GO:0043335">
    <property type="term" value="P:protein unfolding"/>
    <property type="evidence" value="ECO:0007669"/>
    <property type="project" value="TreeGrafter"/>
</dbReference>
<dbReference type="Pfam" id="PF05698">
    <property type="entry name" value="Trigger_C"/>
    <property type="match status" value="1"/>
</dbReference>
<accession>A0A252F768</accession>
<keyword evidence="9 12" id="KW-0131">Cell cycle</keyword>
<name>A0A252F768_9FIRM</name>
<protein>
    <recommendedName>
        <fullName evidence="4 12">Trigger factor</fullName>
        <shortName evidence="12">TF</shortName>
        <ecNumber evidence="3 12">5.2.1.8</ecNumber>
    </recommendedName>
    <alternativeName>
        <fullName evidence="11 12">PPIase</fullName>
    </alternativeName>
</protein>
<evidence type="ECO:0000256" key="8">
    <source>
        <dbReference type="ARBA" id="ARBA00023235"/>
    </source>
</evidence>
<dbReference type="EC" id="5.2.1.8" evidence="3 12"/>
<proteinExistence type="inferred from homology"/>
<evidence type="ECO:0000256" key="6">
    <source>
        <dbReference type="ARBA" id="ARBA00023110"/>
    </source>
</evidence>
<dbReference type="AlphaFoldDB" id="A0A252F768"/>
<dbReference type="HAMAP" id="MF_00303">
    <property type="entry name" value="Trigger_factor_Tig"/>
    <property type="match status" value="1"/>
</dbReference>
<keyword evidence="17" id="KW-1185">Reference proteome</keyword>
<evidence type="ECO:0000313" key="16">
    <source>
        <dbReference type="EMBL" id="OUM21609.1"/>
    </source>
</evidence>
<dbReference type="Gene3D" id="3.30.70.1050">
    <property type="entry name" value="Trigger factor ribosome-binding domain"/>
    <property type="match status" value="1"/>
</dbReference>
<keyword evidence="6 12" id="KW-0697">Rotamase</keyword>
<dbReference type="Pfam" id="PF00254">
    <property type="entry name" value="FKBP_C"/>
    <property type="match status" value="1"/>
</dbReference>
<evidence type="ECO:0000256" key="14">
    <source>
        <dbReference type="RuleBase" id="RU003914"/>
    </source>
</evidence>
<dbReference type="Proteomes" id="UP000194903">
    <property type="component" value="Unassembled WGS sequence"/>
</dbReference>
<dbReference type="SUPFAM" id="SSF54534">
    <property type="entry name" value="FKBP-like"/>
    <property type="match status" value="1"/>
</dbReference>
<dbReference type="GO" id="GO:0051083">
    <property type="term" value="P:'de novo' cotranslational protein folding"/>
    <property type="evidence" value="ECO:0007669"/>
    <property type="project" value="TreeGrafter"/>
</dbReference>
<dbReference type="InterPro" id="IPR027304">
    <property type="entry name" value="Trigger_fact/SurA_dom_sf"/>
</dbReference>
<comment type="function">
    <text evidence="10 12">Involved in protein export. Acts as a chaperone by maintaining the newly synthesized protein in an open conformation. Functions as a peptidyl-prolyl cis-trans isomerase.</text>
</comment>
<comment type="subcellular location">
    <subcellularLocation>
        <location evidence="12">Cytoplasm</location>
    </subcellularLocation>
    <text evidence="12">About half TF is bound to the ribosome near the polypeptide exit tunnel while the other half is free in the cytoplasm.</text>
</comment>
<evidence type="ECO:0000256" key="2">
    <source>
        <dbReference type="ARBA" id="ARBA00005464"/>
    </source>
</evidence>
<evidence type="ECO:0000313" key="17">
    <source>
        <dbReference type="Proteomes" id="UP000194903"/>
    </source>
</evidence>
<evidence type="ECO:0000256" key="10">
    <source>
        <dbReference type="ARBA" id="ARBA00024849"/>
    </source>
</evidence>
<keyword evidence="5 12" id="KW-0132">Cell division</keyword>
<evidence type="ECO:0000256" key="5">
    <source>
        <dbReference type="ARBA" id="ARBA00022618"/>
    </source>
</evidence>
<keyword evidence="8 12" id="KW-0413">Isomerase</keyword>
<dbReference type="GO" id="GO:0003755">
    <property type="term" value="F:peptidyl-prolyl cis-trans isomerase activity"/>
    <property type="evidence" value="ECO:0007669"/>
    <property type="project" value="UniProtKB-UniRule"/>
</dbReference>
<reference evidence="16 17" key="1">
    <citation type="submission" date="2017-05" db="EMBL/GenBank/DDBJ databases">
        <title>Butyricicoccus porcorum sp. nov. a butyrate-producing bacterium from the swine intestinal tract.</title>
        <authorList>
            <person name="Trachsel J."/>
            <person name="Humphrey S."/>
            <person name="Allen H.K."/>
        </authorList>
    </citation>
    <scope>NUCLEOTIDE SEQUENCE [LARGE SCALE GENOMIC DNA]</scope>
    <source>
        <strain evidence="16">BB10</strain>
    </source>
</reference>
<evidence type="ECO:0000256" key="13">
    <source>
        <dbReference type="PROSITE-ProRule" id="PRU00277"/>
    </source>
</evidence>
<evidence type="ECO:0000259" key="15">
    <source>
        <dbReference type="PROSITE" id="PS50059"/>
    </source>
</evidence>
<dbReference type="FunFam" id="3.10.50.40:FF:000001">
    <property type="entry name" value="Trigger factor"/>
    <property type="match status" value="1"/>
</dbReference>